<dbReference type="InParanoid" id="C1EAG3"/>
<dbReference type="GeneID" id="8245233"/>
<dbReference type="EMBL" id="CP001328">
    <property type="protein sequence ID" value="ACO65201.1"/>
    <property type="molecule type" value="Genomic_DNA"/>
</dbReference>
<feature type="compositionally biased region" description="Low complexity" evidence="2">
    <location>
        <begin position="107"/>
        <end position="119"/>
    </location>
</feature>
<keyword evidence="1" id="KW-0175">Coiled coil</keyword>
<proteinExistence type="predicted"/>
<evidence type="ECO:0000313" key="3">
    <source>
        <dbReference type="EMBL" id="ACO65201.1"/>
    </source>
</evidence>
<dbReference type="KEGG" id="mis:MICPUN_108602"/>
<reference evidence="3 4" key="1">
    <citation type="journal article" date="2009" name="Science">
        <title>Green evolution and dynamic adaptations revealed by genomes of the marine picoeukaryotes Micromonas.</title>
        <authorList>
            <person name="Worden A.Z."/>
            <person name="Lee J.H."/>
            <person name="Mock T."/>
            <person name="Rouze P."/>
            <person name="Simmons M.P."/>
            <person name="Aerts A.L."/>
            <person name="Allen A.E."/>
            <person name="Cuvelier M.L."/>
            <person name="Derelle E."/>
            <person name="Everett M.V."/>
            <person name="Foulon E."/>
            <person name="Grimwood J."/>
            <person name="Gundlach H."/>
            <person name="Henrissat B."/>
            <person name="Napoli C."/>
            <person name="McDonald S.M."/>
            <person name="Parker M.S."/>
            <person name="Rombauts S."/>
            <person name="Salamov A."/>
            <person name="Von Dassow P."/>
            <person name="Badger J.H."/>
            <person name="Coutinho P.M."/>
            <person name="Demir E."/>
            <person name="Dubchak I."/>
            <person name="Gentemann C."/>
            <person name="Eikrem W."/>
            <person name="Gready J.E."/>
            <person name="John U."/>
            <person name="Lanier W."/>
            <person name="Lindquist E.A."/>
            <person name="Lucas S."/>
            <person name="Mayer K.F."/>
            <person name="Moreau H."/>
            <person name="Not F."/>
            <person name="Otillar R."/>
            <person name="Panaud O."/>
            <person name="Pangilinan J."/>
            <person name="Paulsen I."/>
            <person name="Piegu B."/>
            <person name="Poliakov A."/>
            <person name="Robbens S."/>
            <person name="Schmutz J."/>
            <person name="Toulza E."/>
            <person name="Wyss T."/>
            <person name="Zelensky A."/>
            <person name="Zhou K."/>
            <person name="Armbrust E.V."/>
            <person name="Bhattacharya D."/>
            <person name="Goodenough U.W."/>
            <person name="Van de Peer Y."/>
            <person name="Grigoriev I.V."/>
        </authorList>
    </citation>
    <scope>NUCLEOTIDE SEQUENCE [LARGE SCALE GENOMIC DNA]</scope>
    <source>
        <strain evidence="4">RCC299 / NOUM17</strain>
    </source>
</reference>
<dbReference type="Proteomes" id="UP000002009">
    <property type="component" value="Chromosome 7"/>
</dbReference>
<evidence type="ECO:0000256" key="1">
    <source>
        <dbReference type="SAM" id="Coils"/>
    </source>
</evidence>
<protein>
    <submittedName>
        <fullName evidence="3">Uncharacterized protein</fullName>
    </submittedName>
</protein>
<gene>
    <name evidence="3" type="ORF">MICPUN_108602</name>
</gene>
<keyword evidence="4" id="KW-1185">Reference proteome</keyword>
<dbReference type="RefSeq" id="XP_002503943.1">
    <property type="nucleotide sequence ID" value="XM_002503897.1"/>
</dbReference>
<evidence type="ECO:0000256" key="2">
    <source>
        <dbReference type="SAM" id="MobiDB-lite"/>
    </source>
</evidence>
<sequence>MAEAAVVALWAQRARTVARRVFTAWLAAAVRSRADKAEEEIKRLKFQMAEAEAAAEVAAEAAAAAAAAKKSKGGFLTRLTSTKSVKKAPSDGSGLALGNPFEESQEEPSSPRLPESPSSKASMDDNPFRRSPSVSIEDNPFKAAATADSASSADRDLTAPAARRPDPAPSKPLAEPKSAPKCCVIM</sequence>
<feature type="coiled-coil region" evidence="1">
    <location>
        <begin position="27"/>
        <end position="61"/>
    </location>
</feature>
<name>C1EAG3_MICCC</name>
<feature type="compositionally biased region" description="Low complexity" evidence="2">
    <location>
        <begin position="143"/>
        <end position="162"/>
    </location>
</feature>
<feature type="region of interest" description="Disordered" evidence="2">
    <location>
        <begin position="79"/>
        <end position="186"/>
    </location>
</feature>
<evidence type="ECO:0000313" key="4">
    <source>
        <dbReference type="Proteomes" id="UP000002009"/>
    </source>
</evidence>
<organism evidence="3 4">
    <name type="scientific">Micromonas commoda (strain RCC299 / NOUM17 / CCMP2709)</name>
    <name type="common">Picoplanktonic green alga</name>
    <dbReference type="NCBI Taxonomy" id="296587"/>
    <lineage>
        <taxon>Eukaryota</taxon>
        <taxon>Viridiplantae</taxon>
        <taxon>Chlorophyta</taxon>
        <taxon>Mamiellophyceae</taxon>
        <taxon>Mamiellales</taxon>
        <taxon>Mamiellaceae</taxon>
        <taxon>Micromonas</taxon>
    </lineage>
</organism>
<dbReference type="AlphaFoldDB" id="C1EAG3"/>
<accession>C1EAG3</accession>